<dbReference type="AlphaFoldDB" id="A0A017T1G3"/>
<evidence type="ECO:0000313" key="2">
    <source>
        <dbReference type="EMBL" id="EYF02690.1"/>
    </source>
</evidence>
<feature type="chain" id="PRO_5001499851" description="SCP domain-containing protein" evidence="1">
    <location>
        <begin position="27"/>
        <end position="290"/>
    </location>
</feature>
<dbReference type="EMBL" id="ASRX01000056">
    <property type="protein sequence ID" value="EYF02690.1"/>
    <property type="molecule type" value="Genomic_DNA"/>
</dbReference>
<name>A0A017T1G3_9BACT</name>
<protein>
    <recommendedName>
        <fullName evidence="4">SCP domain-containing protein</fullName>
    </recommendedName>
</protein>
<keyword evidence="1" id="KW-0732">Signal</keyword>
<sequence>MIVLTSHRTSGAIALAAAFITTVAGCAPPLSEDADDDALMEEDVDTAESALLAENALNWNAINWNALNWNAINWNALNWNGLLPEARARLQSTGSDGELARHAMRYVVSCALPSTASFDFSWTDEDGVAHAESYPGLMALAPQWQNAPIMEDEARWVSSCLISRVNLYGVSVLLSSRSWHRELWQMSSEEAGTFNHQEGAFWGNLFTNPPTAFACYDQHGVAYARQRQRACAAGHVNDQGAIESCGMIQIVGSCQHHCVSNGDSLGFWGGCTSSAPRPSYSFNVITVFLD</sequence>
<reference evidence="2 3" key="1">
    <citation type="submission" date="2013-05" db="EMBL/GenBank/DDBJ databases">
        <title>Genome assembly of Chondromyces apiculatus DSM 436.</title>
        <authorList>
            <person name="Sharma G."/>
            <person name="Khatri I."/>
            <person name="Kaur C."/>
            <person name="Mayilraj S."/>
            <person name="Subramanian S."/>
        </authorList>
    </citation>
    <scope>NUCLEOTIDE SEQUENCE [LARGE SCALE GENOMIC DNA]</scope>
    <source>
        <strain evidence="2 3">DSM 436</strain>
    </source>
</reference>
<organism evidence="2 3">
    <name type="scientific">Chondromyces apiculatus DSM 436</name>
    <dbReference type="NCBI Taxonomy" id="1192034"/>
    <lineage>
        <taxon>Bacteria</taxon>
        <taxon>Pseudomonadati</taxon>
        <taxon>Myxococcota</taxon>
        <taxon>Polyangia</taxon>
        <taxon>Polyangiales</taxon>
        <taxon>Polyangiaceae</taxon>
        <taxon>Chondromyces</taxon>
    </lineage>
</organism>
<comment type="caution">
    <text evidence="2">The sequence shown here is derived from an EMBL/GenBank/DDBJ whole genome shotgun (WGS) entry which is preliminary data.</text>
</comment>
<evidence type="ECO:0000256" key="1">
    <source>
        <dbReference type="SAM" id="SignalP"/>
    </source>
</evidence>
<dbReference type="STRING" id="1192034.CAP_6580"/>
<dbReference type="eggNOG" id="COG5184">
    <property type="taxonomic scope" value="Bacteria"/>
</dbReference>
<accession>A0A017T1G3</accession>
<evidence type="ECO:0008006" key="4">
    <source>
        <dbReference type="Google" id="ProtNLM"/>
    </source>
</evidence>
<keyword evidence="3" id="KW-1185">Reference proteome</keyword>
<feature type="signal peptide" evidence="1">
    <location>
        <begin position="1"/>
        <end position="26"/>
    </location>
</feature>
<evidence type="ECO:0000313" key="3">
    <source>
        <dbReference type="Proteomes" id="UP000019678"/>
    </source>
</evidence>
<dbReference type="Proteomes" id="UP000019678">
    <property type="component" value="Unassembled WGS sequence"/>
</dbReference>
<gene>
    <name evidence="2" type="ORF">CAP_6580</name>
</gene>
<proteinExistence type="predicted"/>
<dbReference type="OrthoDB" id="5522160at2"/>